<name>A0AAP6BI22_9ACTN</name>
<protein>
    <submittedName>
        <fullName evidence="1">Uncharacterized protein</fullName>
    </submittedName>
</protein>
<comment type="caution">
    <text evidence="1">The sequence shown here is derived from an EMBL/GenBank/DDBJ whole genome shotgun (WGS) entry which is preliminary data.</text>
</comment>
<dbReference type="GeneID" id="69805747"/>
<proteinExistence type="predicted"/>
<dbReference type="AlphaFoldDB" id="A0AAP6BI22"/>
<dbReference type="EMBL" id="JARAWP010000037">
    <property type="protein sequence ID" value="MDX3024671.1"/>
    <property type="molecule type" value="Genomic_DNA"/>
</dbReference>
<evidence type="ECO:0000313" key="4">
    <source>
        <dbReference type="Proteomes" id="UP001282288"/>
    </source>
</evidence>
<organism evidence="1 4">
    <name type="scientific">Streptomyces acidiscabies</name>
    <dbReference type="NCBI Taxonomy" id="42234"/>
    <lineage>
        <taxon>Bacteria</taxon>
        <taxon>Bacillati</taxon>
        <taxon>Actinomycetota</taxon>
        <taxon>Actinomycetes</taxon>
        <taxon>Kitasatosporales</taxon>
        <taxon>Streptomycetaceae</taxon>
        <taxon>Streptomyces</taxon>
    </lineage>
</organism>
<evidence type="ECO:0000313" key="1">
    <source>
        <dbReference type="EMBL" id="MDX2964990.1"/>
    </source>
</evidence>
<sequence>MENDAKTHAARYFPLPEPSPVPGCTACLSFATARHHARSVHDHSAVTDENVLLRRHLSEAH</sequence>
<accession>A0AAP6BI22</accession>
<keyword evidence="3" id="KW-1185">Reference proteome</keyword>
<dbReference type="Proteomes" id="UP001282288">
    <property type="component" value="Unassembled WGS sequence"/>
</dbReference>
<evidence type="ECO:0000313" key="3">
    <source>
        <dbReference type="Proteomes" id="UP001272987"/>
    </source>
</evidence>
<dbReference type="RefSeq" id="WP_010352364.1">
    <property type="nucleotide sequence ID" value="NZ_BCMK01000145.1"/>
</dbReference>
<dbReference type="Proteomes" id="UP001272987">
    <property type="component" value="Unassembled WGS sequence"/>
</dbReference>
<gene>
    <name evidence="1" type="ORF">PV399_35485</name>
    <name evidence="2" type="ORF">PV666_43410</name>
</gene>
<dbReference type="EMBL" id="JARAWC010000036">
    <property type="protein sequence ID" value="MDX2964990.1"/>
    <property type="molecule type" value="Genomic_DNA"/>
</dbReference>
<reference evidence="1 3" key="1">
    <citation type="journal article" date="2023" name="Microb. Genom.">
        <title>Mesoterricola silvestris gen. nov., sp. nov., Mesoterricola sediminis sp. nov., Geothrix oryzae sp. nov., Geothrix edaphica sp. nov., Geothrix rubra sp. nov., and Geothrix limicola sp. nov., six novel members of Acidobacteriota isolated from soils.</title>
        <authorList>
            <person name="Weisberg A.J."/>
            <person name="Pearce E."/>
            <person name="Kramer C.G."/>
            <person name="Chang J.H."/>
            <person name="Clarke C.R."/>
        </authorList>
    </citation>
    <scope>NUCLEOTIDE SEQUENCE</scope>
    <source>
        <strain evidence="2 3">NB05-1H</strain>
        <strain evidence="1">NRRL_B-16521</strain>
    </source>
</reference>
<evidence type="ECO:0000313" key="2">
    <source>
        <dbReference type="EMBL" id="MDX3024671.1"/>
    </source>
</evidence>